<keyword evidence="3" id="KW-1185">Reference proteome</keyword>
<evidence type="ECO:0000313" key="3">
    <source>
        <dbReference type="Proteomes" id="UP000615026"/>
    </source>
</evidence>
<accession>A0A928X1N3</accession>
<dbReference type="Pfam" id="PF00535">
    <property type="entry name" value="Glycos_transf_2"/>
    <property type="match status" value="1"/>
</dbReference>
<dbReference type="InterPro" id="IPR050834">
    <property type="entry name" value="Glycosyltransf_2"/>
</dbReference>
<feature type="domain" description="Glycosyltransferase 2-like" evidence="1">
    <location>
        <begin position="16"/>
        <end position="177"/>
    </location>
</feature>
<evidence type="ECO:0000313" key="2">
    <source>
        <dbReference type="EMBL" id="MBE9066260.1"/>
    </source>
</evidence>
<dbReference type="SUPFAM" id="SSF53448">
    <property type="entry name" value="Nucleotide-diphospho-sugar transferases"/>
    <property type="match status" value="1"/>
</dbReference>
<dbReference type="RefSeq" id="WP_193991894.1">
    <property type="nucleotide sequence ID" value="NZ_JADEXP010000034.1"/>
</dbReference>
<dbReference type="EMBL" id="JADEXP010000034">
    <property type="protein sequence ID" value="MBE9066260.1"/>
    <property type="molecule type" value="Genomic_DNA"/>
</dbReference>
<dbReference type="PANTHER" id="PTHR43685:SF2">
    <property type="entry name" value="GLYCOSYLTRANSFERASE 2-LIKE DOMAIN-CONTAINING PROTEIN"/>
    <property type="match status" value="1"/>
</dbReference>
<dbReference type="Gene3D" id="3.90.550.10">
    <property type="entry name" value="Spore Coat Polysaccharide Biosynthesis Protein SpsA, Chain A"/>
    <property type="match status" value="1"/>
</dbReference>
<reference evidence="2" key="1">
    <citation type="submission" date="2020-10" db="EMBL/GenBank/DDBJ databases">
        <authorList>
            <person name="Castelo-Branco R."/>
            <person name="Eusebio N."/>
            <person name="Adriana R."/>
            <person name="Vieira A."/>
            <person name="Brugerolle De Fraissinette N."/>
            <person name="Rezende De Castro R."/>
            <person name="Schneider M.P."/>
            <person name="Vasconcelos V."/>
            <person name="Leao P.N."/>
        </authorList>
    </citation>
    <scope>NUCLEOTIDE SEQUENCE</scope>
    <source>
        <strain evidence="2">LEGE 11479</strain>
    </source>
</reference>
<sequence length="313" mass="36003">MKIFSGIAHQSVPDISVVIPTYNRIHMLKEALDSVLQQNFNGSIEIFVVDDCSRDNTATVVKNEYPSVNLITLKQNSGVSVARNTGILQAKGRYITFLDSDDLWEPNYLETQFQAAQLHKDCFFASGIVNFDTVNNSKTIRWQTPDLDSFISIEHHLLVRGSCIYTPSSVLFPRNILDSVGLFDNSLRFGEDTDLYLRCLIQGYGVHFTKSPLVIRRKHNMGQATESKTLGVRKNNRLNLAKKYYPALKKKFVKIPSTAFNHICAEICMAFANKYFDEQYYLKWFWLSLETIKYGLPKFTTKHLIWKTKKLLY</sequence>
<dbReference type="AlphaFoldDB" id="A0A928X1N3"/>
<dbReference type="PANTHER" id="PTHR43685">
    <property type="entry name" value="GLYCOSYLTRANSFERASE"/>
    <property type="match status" value="1"/>
</dbReference>
<dbReference type="InterPro" id="IPR001173">
    <property type="entry name" value="Glyco_trans_2-like"/>
</dbReference>
<dbReference type="Proteomes" id="UP000615026">
    <property type="component" value="Unassembled WGS sequence"/>
</dbReference>
<dbReference type="InterPro" id="IPR029044">
    <property type="entry name" value="Nucleotide-diphossugar_trans"/>
</dbReference>
<proteinExistence type="predicted"/>
<comment type="caution">
    <text evidence="2">The sequence shown here is derived from an EMBL/GenBank/DDBJ whole genome shotgun (WGS) entry which is preliminary data.</text>
</comment>
<gene>
    <name evidence="2" type="ORF">IQ260_06305</name>
</gene>
<protein>
    <submittedName>
        <fullName evidence="2">Glycosyltransferase family 2 protein</fullName>
    </submittedName>
</protein>
<name>A0A928X1N3_LEPEC</name>
<evidence type="ECO:0000259" key="1">
    <source>
        <dbReference type="Pfam" id="PF00535"/>
    </source>
</evidence>
<dbReference type="CDD" id="cd00761">
    <property type="entry name" value="Glyco_tranf_GTA_type"/>
    <property type="match status" value="1"/>
</dbReference>
<organism evidence="2 3">
    <name type="scientific">Leptolyngbya cf. ectocarpi LEGE 11479</name>
    <dbReference type="NCBI Taxonomy" id="1828722"/>
    <lineage>
        <taxon>Bacteria</taxon>
        <taxon>Bacillati</taxon>
        <taxon>Cyanobacteriota</taxon>
        <taxon>Cyanophyceae</taxon>
        <taxon>Leptolyngbyales</taxon>
        <taxon>Leptolyngbyaceae</taxon>
        <taxon>Leptolyngbya group</taxon>
        <taxon>Leptolyngbya</taxon>
    </lineage>
</organism>